<keyword evidence="4" id="KW-0233">DNA recombination</keyword>
<comment type="similarity">
    <text evidence="1">Belongs to the 'phage' integrase family.</text>
</comment>
<keyword evidence="7" id="KW-1185">Reference proteome</keyword>
<dbReference type="AlphaFoldDB" id="A0A0A3Z997"/>
<dbReference type="InterPro" id="IPR013762">
    <property type="entry name" value="Integrase-like_cat_sf"/>
</dbReference>
<name>A0A0A3Z997_9GAMM</name>
<dbReference type="InterPro" id="IPR002104">
    <property type="entry name" value="Integrase_catalytic"/>
</dbReference>
<keyword evidence="2" id="KW-0229">DNA integration</keyword>
<proteinExistence type="inferred from homology"/>
<gene>
    <name evidence="6" type="ORF">NG99_02635</name>
</gene>
<evidence type="ECO:0000259" key="5">
    <source>
        <dbReference type="PROSITE" id="PS51898"/>
    </source>
</evidence>
<dbReference type="eggNOG" id="COG0582">
    <property type="taxonomic scope" value="Bacteria"/>
</dbReference>
<evidence type="ECO:0000313" key="6">
    <source>
        <dbReference type="EMBL" id="KGT95647.1"/>
    </source>
</evidence>
<dbReference type="PROSITE" id="PS51898">
    <property type="entry name" value="TYR_RECOMBINASE"/>
    <property type="match status" value="1"/>
</dbReference>
<keyword evidence="3" id="KW-0238">DNA-binding</keyword>
<reference evidence="6 7" key="1">
    <citation type="submission" date="2014-10" db="EMBL/GenBank/DDBJ databases">
        <title>Genome sequence of Erwinia typographi M043b.</title>
        <authorList>
            <person name="Chan K.-G."/>
            <person name="Tan W.-S."/>
        </authorList>
    </citation>
    <scope>NUCLEOTIDE SEQUENCE [LARGE SCALE GENOMIC DNA]</scope>
    <source>
        <strain evidence="6 7">M043b</strain>
    </source>
</reference>
<dbReference type="RefSeq" id="WP_034888102.1">
    <property type="nucleotide sequence ID" value="NZ_JRUQ01000008.1"/>
</dbReference>
<protein>
    <recommendedName>
        <fullName evidence="5">Tyr recombinase domain-containing protein</fullName>
    </recommendedName>
</protein>
<evidence type="ECO:0000256" key="1">
    <source>
        <dbReference type="ARBA" id="ARBA00008857"/>
    </source>
</evidence>
<evidence type="ECO:0000313" key="7">
    <source>
        <dbReference type="Proteomes" id="UP000030351"/>
    </source>
</evidence>
<evidence type="ECO:0000256" key="3">
    <source>
        <dbReference type="ARBA" id="ARBA00023125"/>
    </source>
</evidence>
<dbReference type="PANTHER" id="PTHR30349:SF41">
    <property type="entry name" value="INTEGRASE_RECOMBINASE PROTEIN MJ0367-RELATED"/>
    <property type="match status" value="1"/>
</dbReference>
<comment type="caution">
    <text evidence="6">The sequence shown here is derived from an EMBL/GenBank/DDBJ whole genome shotgun (WGS) entry which is preliminary data.</text>
</comment>
<sequence>MSNKTVNKKPKNVNNNPKFTTQRGGIYYINFRLSSGKFFRQSLATDSLKTAEGIMSRVGPYVSLVQAGRMTEDDLRGKLKGLKALTKNDLDTFLLRFLEADLREVERIPQLGAVMRKGEVGELNASSNAKEAKGYSDSVIDDMVSGHPFAEGLLKHGIEKEGFDPDSLPGEVTAAAAQMNMSRAQLYGAYHAFLSRDLKGFNQIVNDLKAALPTPSVEKEQPVNETSSVPLLLDAWEMYVAEKGSKWQKSIRRENQNFFDVLLHVLGNVPVDTVTKQNMREVIQVVSGLPTRKAHPYKSMTIQQCIDGDIPEDDLISSATCHKHFKVYRSFFKVFLKDQKDILITAPTEGIKVEFQERRGGSFSDPEMKRIVAYLEGLSDDDWRKSFFLTLAYTGARSGEISTLRAKHIRTDEETGRKYIFIEDGKTEHAQRQIPIHNDIETLLIRQLENKTPEGKLFHRLPSANAVTHAWIEVMRSCGAPDYNERGLKRRVHSIRHTFISKAIRYAQPALLQMVVGHSLSSSLGITARYTHTPSLNELLPVVDGLDWR</sequence>
<evidence type="ECO:0000256" key="4">
    <source>
        <dbReference type="ARBA" id="ARBA00023172"/>
    </source>
</evidence>
<dbReference type="Gene3D" id="1.10.443.10">
    <property type="entry name" value="Intergrase catalytic core"/>
    <property type="match status" value="1"/>
</dbReference>
<dbReference type="InterPro" id="IPR050090">
    <property type="entry name" value="Tyrosine_recombinase_XerCD"/>
</dbReference>
<accession>A0A0A3Z997</accession>
<dbReference type="GO" id="GO:0003677">
    <property type="term" value="F:DNA binding"/>
    <property type="evidence" value="ECO:0007669"/>
    <property type="project" value="UniProtKB-KW"/>
</dbReference>
<dbReference type="CDD" id="cd00796">
    <property type="entry name" value="INT_Rci_Hp1_C"/>
    <property type="match status" value="1"/>
</dbReference>
<dbReference type="InterPro" id="IPR011010">
    <property type="entry name" value="DNA_brk_join_enz"/>
</dbReference>
<organism evidence="6 7">
    <name type="scientific">Erwinia typographi</name>
    <dbReference type="NCBI Taxonomy" id="371042"/>
    <lineage>
        <taxon>Bacteria</taxon>
        <taxon>Pseudomonadati</taxon>
        <taxon>Pseudomonadota</taxon>
        <taxon>Gammaproteobacteria</taxon>
        <taxon>Enterobacterales</taxon>
        <taxon>Erwiniaceae</taxon>
        <taxon>Erwinia</taxon>
    </lineage>
</organism>
<dbReference type="PANTHER" id="PTHR30349">
    <property type="entry name" value="PHAGE INTEGRASE-RELATED"/>
    <property type="match status" value="1"/>
</dbReference>
<dbReference type="Proteomes" id="UP000030351">
    <property type="component" value="Unassembled WGS sequence"/>
</dbReference>
<dbReference type="STRING" id="371042.NG99_02635"/>
<feature type="domain" description="Tyr recombinase" evidence="5">
    <location>
        <begin position="358"/>
        <end position="544"/>
    </location>
</feature>
<dbReference type="GO" id="GO:0015074">
    <property type="term" value="P:DNA integration"/>
    <property type="evidence" value="ECO:0007669"/>
    <property type="project" value="UniProtKB-KW"/>
</dbReference>
<dbReference type="GO" id="GO:0006310">
    <property type="term" value="P:DNA recombination"/>
    <property type="evidence" value="ECO:0007669"/>
    <property type="project" value="UniProtKB-KW"/>
</dbReference>
<dbReference type="Pfam" id="PF00589">
    <property type="entry name" value="Phage_integrase"/>
    <property type="match status" value="1"/>
</dbReference>
<evidence type="ECO:0000256" key="2">
    <source>
        <dbReference type="ARBA" id="ARBA00022908"/>
    </source>
</evidence>
<dbReference type="OrthoDB" id="9784724at2"/>
<dbReference type="EMBL" id="JRUQ01000008">
    <property type="protein sequence ID" value="KGT95647.1"/>
    <property type="molecule type" value="Genomic_DNA"/>
</dbReference>
<dbReference type="SUPFAM" id="SSF56349">
    <property type="entry name" value="DNA breaking-rejoining enzymes"/>
    <property type="match status" value="1"/>
</dbReference>